<name>A0ACC2V814_9TREE</name>
<comment type="caution">
    <text evidence="1">The sequence shown here is derived from an EMBL/GenBank/DDBJ whole genome shotgun (WGS) entry which is preliminary data.</text>
</comment>
<evidence type="ECO:0000313" key="2">
    <source>
        <dbReference type="Proteomes" id="UP001241377"/>
    </source>
</evidence>
<sequence length="757" mass="84748">MSSKEERCQQCLGDQLFTDHGAGHIVCMTCGNIVSDTVLSAEIEFGEGGGGAAFVQGSFVADNATGARFAGPGRRQGGTESREQTLANGEYHRRKACNALAHLLNLGQGIADAGARWFNLAVTYEFTKGRKQQYVIAACLYIACRKVKNDVMLIDFSDKLHVNVFELGSTYLKLVRKLNLKDIPLIDPSIYIARFAGLLEFGEDTRRVAQDASRLVSRFERDWMQTGRRPSGICGACLILAARMNNYRRSVAEVVQVVKIADVTLRKRLAEFGATDSSQLTVKQFREMWLADADKPPAMIKNLKKEAEQGKRAARRARGVDSEESTVDEDADEDVKAAKVRRRKRREQIKEEKERAKKLRMEAGIRESDEESEMGTPAQSSKAGSTARGTPDPEQVALRQLHGSPTPIRTKAVANDALQRIVEEMARLEEERAALDAEEEAEKANGTSRMPAEDSILKRIADDDRGLDTQLQTVNNEEKSGSDKDGAGATLEEELDNPLVDLAVTGEIEEYMREGRPAELMHSLDEHEQRRMKQLKRKLNSQDEDLSGLDEGELDSYLLDEQAVKVKTMIWNKMNREYLIKLYAKQARQAGEVDPSAPAKPKRKKNNKIGPASTGMEAVQNLATHKKFSRKMNYDQLAKLMQEDSDEDDTSRLQRMPSTAPEPQYGSRLSDASRNNARHDEIADRGYGSDKENGSEKEDANEKEDLNEKEDSPEIVEEHHDSLPPAETAYVDDEDEPPVPAWQRFQNYEEDEGFEEL</sequence>
<protein>
    <submittedName>
        <fullName evidence="1">Uncharacterized protein</fullName>
    </submittedName>
</protein>
<dbReference type="Proteomes" id="UP001241377">
    <property type="component" value="Unassembled WGS sequence"/>
</dbReference>
<reference evidence="1" key="1">
    <citation type="submission" date="2023-04" db="EMBL/GenBank/DDBJ databases">
        <title>Draft Genome sequencing of Naganishia species isolated from polar environments using Oxford Nanopore Technology.</title>
        <authorList>
            <person name="Leo P."/>
            <person name="Venkateswaran K."/>
        </authorList>
    </citation>
    <scope>NUCLEOTIDE SEQUENCE</scope>
    <source>
        <strain evidence="1">MNA-CCFEE 5261</strain>
    </source>
</reference>
<accession>A0ACC2V814</accession>
<organism evidence="1 2">
    <name type="scientific">Naganishia cerealis</name>
    <dbReference type="NCBI Taxonomy" id="610337"/>
    <lineage>
        <taxon>Eukaryota</taxon>
        <taxon>Fungi</taxon>
        <taxon>Dikarya</taxon>
        <taxon>Basidiomycota</taxon>
        <taxon>Agaricomycotina</taxon>
        <taxon>Tremellomycetes</taxon>
        <taxon>Filobasidiales</taxon>
        <taxon>Filobasidiaceae</taxon>
        <taxon>Naganishia</taxon>
    </lineage>
</organism>
<proteinExistence type="predicted"/>
<evidence type="ECO:0000313" key="1">
    <source>
        <dbReference type="EMBL" id="KAJ9095211.1"/>
    </source>
</evidence>
<keyword evidence="2" id="KW-1185">Reference proteome</keyword>
<gene>
    <name evidence="1" type="ORF">QFC19_007666</name>
</gene>
<dbReference type="EMBL" id="JASBWR010000103">
    <property type="protein sequence ID" value="KAJ9095211.1"/>
    <property type="molecule type" value="Genomic_DNA"/>
</dbReference>